<evidence type="ECO:0000256" key="1">
    <source>
        <dbReference type="ARBA" id="ARBA00004772"/>
    </source>
</evidence>
<proteinExistence type="inferred from homology"/>
<dbReference type="Gene3D" id="3.40.50.10090">
    <property type="match status" value="2"/>
</dbReference>
<keyword evidence="4 9" id="KW-0456">Lyase</keyword>
<dbReference type="Proteomes" id="UP000673447">
    <property type="component" value="Unassembled WGS sequence"/>
</dbReference>
<comment type="caution">
    <text evidence="11">The sequence shown here is derived from an EMBL/GenBank/DDBJ whole genome shotgun (WGS) entry which is preliminary data.</text>
</comment>
<dbReference type="InterPro" id="IPR003754">
    <property type="entry name" value="4pyrrol_synth_uPrphyn_synth"/>
</dbReference>
<gene>
    <name evidence="11" type="ORF">J5837_06400</name>
</gene>
<comment type="function">
    <text evidence="6 9">Catalyzes cyclization of the linear tetrapyrrole, hydroxymethylbilane, to the macrocyclic uroporphyrinogen III.</text>
</comment>
<evidence type="ECO:0000256" key="9">
    <source>
        <dbReference type="RuleBase" id="RU366031"/>
    </source>
</evidence>
<accession>A0A940X3L1</accession>
<dbReference type="EMBL" id="JAGKTC010000001">
    <property type="protein sequence ID" value="MBP3984055.1"/>
    <property type="molecule type" value="Genomic_DNA"/>
</dbReference>
<comment type="catalytic activity">
    <reaction evidence="8 9">
        <text>hydroxymethylbilane = uroporphyrinogen III + H2O</text>
        <dbReference type="Rhea" id="RHEA:18965"/>
        <dbReference type="ChEBI" id="CHEBI:15377"/>
        <dbReference type="ChEBI" id="CHEBI:57308"/>
        <dbReference type="ChEBI" id="CHEBI:57845"/>
        <dbReference type="EC" id="4.2.1.75"/>
    </reaction>
</comment>
<dbReference type="PANTHER" id="PTHR38042">
    <property type="entry name" value="UROPORPHYRINOGEN-III SYNTHASE, CHLOROPLASTIC"/>
    <property type="match status" value="1"/>
</dbReference>
<protein>
    <recommendedName>
        <fullName evidence="7 9">Uroporphyrinogen-III synthase</fullName>
        <ecNumber evidence="3 9">4.2.1.75</ecNumber>
    </recommendedName>
</protein>
<evidence type="ECO:0000259" key="10">
    <source>
        <dbReference type="Pfam" id="PF02602"/>
    </source>
</evidence>
<comment type="similarity">
    <text evidence="2 9">Belongs to the uroporphyrinogen-III synthase family.</text>
</comment>
<dbReference type="PANTHER" id="PTHR38042:SF1">
    <property type="entry name" value="UROPORPHYRINOGEN-III SYNTHASE, CHLOROPLASTIC"/>
    <property type="match status" value="1"/>
</dbReference>
<dbReference type="GO" id="GO:0006782">
    <property type="term" value="P:protoporphyrinogen IX biosynthetic process"/>
    <property type="evidence" value="ECO:0007669"/>
    <property type="project" value="UniProtKB-UniRule"/>
</dbReference>
<dbReference type="GO" id="GO:0004852">
    <property type="term" value="F:uroporphyrinogen-III synthase activity"/>
    <property type="evidence" value="ECO:0007669"/>
    <property type="project" value="UniProtKB-UniRule"/>
</dbReference>
<keyword evidence="5 9" id="KW-0627">Porphyrin biosynthesis</keyword>
<evidence type="ECO:0000256" key="7">
    <source>
        <dbReference type="ARBA" id="ARBA00040167"/>
    </source>
</evidence>
<feature type="domain" description="Tetrapyrrole biosynthesis uroporphyrinogen III synthase" evidence="10">
    <location>
        <begin position="22"/>
        <end position="242"/>
    </location>
</feature>
<reference evidence="11" key="1">
    <citation type="journal article" date="2016" name="Int. J. Syst. Evol. Microbiol.">
        <title>Pseudoxanthomonas helianthi sp. nov., isolated from roots of Jerusalem artichoke (Helianthus tuberosus).</title>
        <authorList>
            <person name="Kittiwongwattana C."/>
            <person name="Thawai C."/>
        </authorList>
    </citation>
    <scope>NUCLEOTIDE SEQUENCE</scope>
    <source>
        <strain evidence="11">110414</strain>
    </source>
</reference>
<dbReference type="GO" id="GO:0006780">
    <property type="term" value="P:uroporphyrinogen III biosynthetic process"/>
    <property type="evidence" value="ECO:0007669"/>
    <property type="project" value="UniProtKB-UniRule"/>
</dbReference>
<evidence type="ECO:0000256" key="4">
    <source>
        <dbReference type="ARBA" id="ARBA00023239"/>
    </source>
</evidence>
<dbReference type="AlphaFoldDB" id="A0A940X3L1"/>
<evidence type="ECO:0000313" key="11">
    <source>
        <dbReference type="EMBL" id="MBP3984055.1"/>
    </source>
</evidence>
<comment type="pathway">
    <text evidence="1 9">Porphyrin-containing compound metabolism; protoporphyrin-IX biosynthesis; coproporphyrinogen-III from 5-aminolevulinate: step 3/4.</text>
</comment>
<dbReference type="EC" id="4.2.1.75" evidence="3 9"/>
<dbReference type="SUPFAM" id="SSF69618">
    <property type="entry name" value="HemD-like"/>
    <property type="match status" value="1"/>
</dbReference>
<dbReference type="InterPro" id="IPR039793">
    <property type="entry name" value="UROS/Hem4"/>
</dbReference>
<dbReference type="InterPro" id="IPR036108">
    <property type="entry name" value="4pyrrol_syn_uPrphyn_synt_sf"/>
</dbReference>
<dbReference type="RefSeq" id="WP_210535852.1">
    <property type="nucleotide sequence ID" value="NZ_JAGKTC010000001.1"/>
</dbReference>
<dbReference type="Pfam" id="PF02602">
    <property type="entry name" value="HEM4"/>
    <property type="match status" value="1"/>
</dbReference>
<organism evidence="11 12">
    <name type="scientific">Pseudoxanthomonas helianthi</name>
    <dbReference type="NCBI Taxonomy" id="1453541"/>
    <lineage>
        <taxon>Bacteria</taxon>
        <taxon>Pseudomonadati</taxon>
        <taxon>Pseudomonadota</taxon>
        <taxon>Gammaproteobacteria</taxon>
        <taxon>Lysobacterales</taxon>
        <taxon>Lysobacteraceae</taxon>
        <taxon>Pseudoxanthomonas</taxon>
    </lineage>
</organism>
<evidence type="ECO:0000256" key="3">
    <source>
        <dbReference type="ARBA" id="ARBA00013109"/>
    </source>
</evidence>
<name>A0A940X3L1_9GAMM</name>
<evidence type="ECO:0000256" key="8">
    <source>
        <dbReference type="ARBA" id="ARBA00048617"/>
    </source>
</evidence>
<evidence type="ECO:0000256" key="6">
    <source>
        <dbReference type="ARBA" id="ARBA00037589"/>
    </source>
</evidence>
<evidence type="ECO:0000256" key="5">
    <source>
        <dbReference type="ARBA" id="ARBA00023244"/>
    </source>
</evidence>
<keyword evidence="12" id="KW-1185">Reference proteome</keyword>
<evidence type="ECO:0000313" key="12">
    <source>
        <dbReference type="Proteomes" id="UP000673447"/>
    </source>
</evidence>
<sequence length="252" mass="26375">MATENGEWYVISLRPQGGHEGMRAAAARHGARVLALSPWKLVGNDAAGSRAELRAALAAPRVIFTSPAAVRFAKQLATLRRKRGQVFLAVGAATAEALRRAGVDAVVSPQRMDSEGLLGLPELQGLRGSGVGLVTAPDGRDVLAPALRRRGARLLRADVYARMEIPLSAASVRRLLELRAPACVALSSGAALESALSRLPPGARARLLRLPAVAASERLADLARNAGFAKVYVAAGPRPAQLLLAARKASGR</sequence>
<reference evidence="11" key="2">
    <citation type="submission" date="2021-03" db="EMBL/GenBank/DDBJ databases">
        <authorList>
            <person name="Cao W."/>
        </authorList>
    </citation>
    <scope>NUCLEOTIDE SEQUENCE</scope>
    <source>
        <strain evidence="11">110414</strain>
    </source>
</reference>
<evidence type="ECO:0000256" key="2">
    <source>
        <dbReference type="ARBA" id="ARBA00008133"/>
    </source>
</evidence>
<dbReference type="CDD" id="cd06578">
    <property type="entry name" value="HemD"/>
    <property type="match status" value="1"/>
</dbReference>